<evidence type="ECO:0000256" key="2">
    <source>
        <dbReference type="ARBA" id="ARBA00023315"/>
    </source>
</evidence>
<evidence type="ECO:0000313" key="5">
    <source>
        <dbReference type="Proteomes" id="UP000025241"/>
    </source>
</evidence>
<dbReference type="EMBL" id="HG322950">
    <property type="protein sequence ID" value="CDF81943.1"/>
    <property type="molecule type" value="Genomic_DNA"/>
</dbReference>
<evidence type="ECO:0000256" key="1">
    <source>
        <dbReference type="ARBA" id="ARBA00022679"/>
    </source>
</evidence>
<dbReference type="KEGG" id="pkc:PKB_0566"/>
<evidence type="ECO:0000259" key="3">
    <source>
        <dbReference type="PROSITE" id="PS51186"/>
    </source>
</evidence>
<proteinExistence type="predicted"/>
<dbReference type="CDD" id="cd04301">
    <property type="entry name" value="NAT_SF"/>
    <property type="match status" value="1"/>
</dbReference>
<dbReference type="Proteomes" id="UP000025241">
    <property type="component" value="Chromosome I"/>
</dbReference>
<dbReference type="Gene3D" id="3.40.630.30">
    <property type="match status" value="1"/>
</dbReference>
<dbReference type="InterPro" id="IPR050832">
    <property type="entry name" value="Bact_Acetyltransf"/>
</dbReference>
<evidence type="ECO:0000313" key="4">
    <source>
        <dbReference type="EMBL" id="CDF81943.1"/>
    </source>
</evidence>
<organism evidence="4 5">
    <name type="scientific">Pseudomonas knackmussii (strain DSM 6978 / CCUG 54928 / LMG 23759 / B13)</name>
    <dbReference type="NCBI Taxonomy" id="1301098"/>
    <lineage>
        <taxon>Bacteria</taxon>
        <taxon>Pseudomonadati</taxon>
        <taxon>Pseudomonadota</taxon>
        <taxon>Gammaproteobacteria</taxon>
        <taxon>Pseudomonadales</taxon>
        <taxon>Pseudomonadaceae</taxon>
        <taxon>Pseudomonas</taxon>
    </lineage>
</organism>
<sequence>MLAGMPSNTLFLQIRRATPADAEAILRVLGETYENTWKPQLAETARERFESAGRSGAYVAERLGDFHLACLADRVIGLVDWRGDFIESLHVSPLWQRSGAGSALLRFAESCIAAAGHACVRLETDTFNHQARTFYGKHGYAEIDFYPDEEWHSGFTTVLLSKTL</sequence>
<reference evidence="4 5" key="2">
    <citation type="submission" date="2014-05" db="EMBL/GenBank/DDBJ databases">
        <title>Genome sequence of the 3-chlorobenzoate degrading bacterium Pseudomonas knackmussii B13 shows multiple evidence for horizontal gene transfer.</title>
        <authorList>
            <person name="Miyazaki R."/>
            <person name="Bertelli C."/>
            <person name="Falquet L."/>
            <person name="Robinson-Rechavi M."/>
            <person name="Gharib W."/>
            <person name="Roy S."/>
            <person name="Van der Meer J.R."/>
        </authorList>
    </citation>
    <scope>NUCLEOTIDE SEQUENCE [LARGE SCALE GENOMIC DNA]</scope>
    <source>
        <strain evidence="4 5">B13</strain>
    </source>
</reference>
<reference evidence="4 5" key="1">
    <citation type="submission" date="2013-03" db="EMBL/GenBank/DDBJ databases">
        <authorList>
            <person name="Linke B."/>
        </authorList>
    </citation>
    <scope>NUCLEOTIDE SEQUENCE [LARGE SCALE GENOMIC DNA]</scope>
    <source>
        <strain evidence="4 5">B13</strain>
    </source>
</reference>
<dbReference type="InterPro" id="IPR000182">
    <property type="entry name" value="GNAT_dom"/>
</dbReference>
<dbReference type="PROSITE" id="PS51186">
    <property type="entry name" value="GNAT"/>
    <property type="match status" value="1"/>
</dbReference>
<dbReference type="HOGENOM" id="CLU_013985_18_7_6"/>
<feature type="domain" description="N-acetyltransferase" evidence="3">
    <location>
        <begin position="12"/>
        <end position="164"/>
    </location>
</feature>
<dbReference type="PATRIC" id="fig|1301098.3.peg.583"/>
<protein>
    <recommendedName>
        <fullName evidence="3">N-acetyltransferase domain-containing protein</fullName>
    </recommendedName>
</protein>
<dbReference type="AlphaFoldDB" id="A0A024HBS9"/>
<accession>A0A024HBS9</accession>
<dbReference type="SUPFAM" id="SSF55729">
    <property type="entry name" value="Acyl-CoA N-acyltransferases (Nat)"/>
    <property type="match status" value="1"/>
</dbReference>
<keyword evidence="2" id="KW-0012">Acyltransferase</keyword>
<dbReference type="eggNOG" id="COG0456">
    <property type="taxonomic scope" value="Bacteria"/>
</dbReference>
<keyword evidence="1" id="KW-0808">Transferase</keyword>
<keyword evidence="5" id="KW-1185">Reference proteome</keyword>
<dbReference type="PANTHER" id="PTHR43877">
    <property type="entry name" value="AMINOALKYLPHOSPHONATE N-ACETYLTRANSFERASE-RELATED-RELATED"/>
    <property type="match status" value="1"/>
</dbReference>
<dbReference type="STRING" id="1301098.PKB_0566"/>
<dbReference type="OrthoDB" id="5900542at2"/>
<dbReference type="PANTHER" id="PTHR43877:SF2">
    <property type="entry name" value="AMINOALKYLPHOSPHONATE N-ACETYLTRANSFERASE-RELATED"/>
    <property type="match status" value="1"/>
</dbReference>
<dbReference type="Pfam" id="PF00583">
    <property type="entry name" value="Acetyltransf_1"/>
    <property type="match status" value="1"/>
</dbReference>
<name>A0A024HBS9_PSEKB</name>
<dbReference type="GO" id="GO:0016747">
    <property type="term" value="F:acyltransferase activity, transferring groups other than amino-acyl groups"/>
    <property type="evidence" value="ECO:0007669"/>
    <property type="project" value="InterPro"/>
</dbReference>
<gene>
    <name evidence="4" type="ORF">PKB_0566</name>
</gene>
<dbReference type="InterPro" id="IPR016181">
    <property type="entry name" value="Acyl_CoA_acyltransferase"/>
</dbReference>